<dbReference type="AlphaFoldDB" id="A0A1Y1U9Q0"/>
<dbReference type="SUPFAM" id="SSF47113">
    <property type="entry name" value="Histone-fold"/>
    <property type="match status" value="1"/>
</dbReference>
<evidence type="ECO:0000256" key="1">
    <source>
        <dbReference type="ARBA" id="ARBA00004123"/>
    </source>
</evidence>
<evidence type="ECO:0000256" key="6">
    <source>
        <dbReference type="SAM" id="MobiDB-lite"/>
    </source>
</evidence>
<comment type="subcellular location">
    <subcellularLocation>
        <location evidence="1">Nucleus</location>
    </subcellularLocation>
</comment>
<keyword evidence="4" id="KW-0804">Transcription</keyword>
<dbReference type="GO" id="GO:0003743">
    <property type="term" value="F:translation initiation factor activity"/>
    <property type="evidence" value="ECO:0007669"/>
    <property type="project" value="UniProtKB-KW"/>
</dbReference>
<dbReference type="PANTHER" id="PTHR48068:SF4">
    <property type="entry name" value="TATA-BOX BINDING PROTEIN ASSOCIATED FACTOR 9"/>
    <property type="match status" value="1"/>
</dbReference>
<comment type="similarity">
    <text evidence="2">Belongs to the TAF9 family.</text>
</comment>
<feature type="compositionally biased region" description="Acidic residues" evidence="6">
    <location>
        <begin position="140"/>
        <end position="160"/>
    </location>
</feature>
<keyword evidence="7" id="KW-0396">Initiation factor</keyword>
<dbReference type="EMBL" id="NBSH01000013">
    <property type="protein sequence ID" value="ORX34761.1"/>
    <property type="molecule type" value="Genomic_DNA"/>
</dbReference>
<accession>A0A1Y1U9Q0</accession>
<proteinExistence type="inferred from homology"/>
<keyword evidence="8" id="KW-1185">Reference proteome</keyword>
<keyword evidence="7" id="KW-0648">Protein biosynthesis</keyword>
<organism evidence="7 8">
    <name type="scientific">Kockovaella imperatae</name>
    <dbReference type="NCBI Taxonomy" id="4999"/>
    <lineage>
        <taxon>Eukaryota</taxon>
        <taxon>Fungi</taxon>
        <taxon>Dikarya</taxon>
        <taxon>Basidiomycota</taxon>
        <taxon>Agaricomycotina</taxon>
        <taxon>Tremellomycetes</taxon>
        <taxon>Tremellales</taxon>
        <taxon>Cuniculitremaceae</taxon>
        <taxon>Kockovaella</taxon>
    </lineage>
</organism>
<dbReference type="GO" id="GO:0003713">
    <property type="term" value="F:transcription coactivator activity"/>
    <property type="evidence" value="ECO:0007669"/>
    <property type="project" value="TreeGrafter"/>
</dbReference>
<evidence type="ECO:0000256" key="3">
    <source>
        <dbReference type="ARBA" id="ARBA00023015"/>
    </source>
</evidence>
<feature type="compositionally biased region" description="Acidic residues" evidence="6">
    <location>
        <begin position="180"/>
        <end position="193"/>
    </location>
</feature>
<dbReference type="Gene3D" id="1.10.20.10">
    <property type="entry name" value="Histone, subunit A"/>
    <property type="match status" value="1"/>
</dbReference>
<feature type="region of interest" description="Disordered" evidence="6">
    <location>
        <begin position="140"/>
        <end position="211"/>
    </location>
</feature>
<dbReference type="InterPro" id="IPR009072">
    <property type="entry name" value="Histone-fold"/>
</dbReference>
<dbReference type="GO" id="GO:0000124">
    <property type="term" value="C:SAGA complex"/>
    <property type="evidence" value="ECO:0007669"/>
    <property type="project" value="TreeGrafter"/>
</dbReference>
<comment type="caution">
    <text evidence="7">The sequence shown here is derived from an EMBL/GenBank/DDBJ whole genome shotgun (WGS) entry which is preliminary data.</text>
</comment>
<dbReference type="RefSeq" id="XP_021869003.1">
    <property type="nucleotide sequence ID" value="XM_022011992.1"/>
</dbReference>
<dbReference type="InterPro" id="IPR051431">
    <property type="entry name" value="TFIID_subunit_9"/>
</dbReference>
<dbReference type="Pfam" id="PF02291">
    <property type="entry name" value="TFIID-31kDa"/>
    <property type="match status" value="1"/>
</dbReference>
<dbReference type="STRING" id="4999.A0A1Y1U9Q0"/>
<evidence type="ECO:0000256" key="4">
    <source>
        <dbReference type="ARBA" id="ARBA00023163"/>
    </source>
</evidence>
<dbReference type="GO" id="GO:0016251">
    <property type="term" value="F:RNA polymerase II general transcription initiation factor activity"/>
    <property type="evidence" value="ECO:0007669"/>
    <property type="project" value="TreeGrafter"/>
</dbReference>
<keyword evidence="3" id="KW-0805">Transcription regulation</keyword>
<dbReference type="Proteomes" id="UP000193218">
    <property type="component" value="Unassembled WGS sequence"/>
</dbReference>
<dbReference type="PANTHER" id="PTHR48068">
    <property type="entry name" value="TAF9 RNA POLYMERASE II, TATA BOX-BINDING PROTEIN (TBP)-ASSOCIATED FACTOR"/>
    <property type="match status" value="1"/>
</dbReference>
<dbReference type="GO" id="GO:0051123">
    <property type="term" value="P:RNA polymerase II preinitiation complex assembly"/>
    <property type="evidence" value="ECO:0007669"/>
    <property type="project" value="TreeGrafter"/>
</dbReference>
<evidence type="ECO:0000313" key="7">
    <source>
        <dbReference type="EMBL" id="ORX34761.1"/>
    </source>
</evidence>
<reference evidence="7 8" key="1">
    <citation type="submission" date="2017-03" db="EMBL/GenBank/DDBJ databases">
        <title>Widespread Adenine N6-methylation of Active Genes in Fungi.</title>
        <authorList>
            <consortium name="DOE Joint Genome Institute"/>
            <person name="Mondo S.J."/>
            <person name="Dannebaum R.O."/>
            <person name="Kuo R.C."/>
            <person name="Louie K.B."/>
            <person name="Bewick A.J."/>
            <person name="Labutti K."/>
            <person name="Haridas S."/>
            <person name="Kuo A."/>
            <person name="Salamov A."/>
            <person name="Ahrendt S.R."/>
            <person name="Lau R."/>
            <person name="Bowen B.P."/>
            <person name="Lipzen A."/>
            <person name="Sullivan W."/>
            <person name="Andreopoulos W.B."/>
            <person name="Clum A."/>
            <person name="Lindquist E."/>
            <person name="Daum C."/>
            <person name="Northen T.R."/>
            <person name="Ramamoorthy G."/>
            <person name="Schmitz R.J."/>
            <person name="Gryganskyi A."/>
            <person name="Culley D."/>
            <person name="Magnuson J."/>
            <person name="James T.Y."/>
            <person name="O'Malley M.A."/>
            <person name="Stajich J.E."/>
            <person name="Spatafora J.W."/>
            <person name="Visel A."/>
            <person name="Grigoriev I.V."/>
        </authorList>
    </citation>
    <scope>NUCLEOTIDE SEQUENCE [LARGE SCALE GENOMIC DNA]</scope>
    <source>
        <strain evidence="7 8">NRRL Y-17943</strain>
    </source>
</reference>
<dbReference type="CDD" id="cd07979">
    <property type="entry name" value="HFD_TAF9"/>
    <property type="match status" value="1"/>
</dbReference>
<evidence type="ECO:0000256" key="2">
    <source>
        <dbReference type="ARBA" id="ARBA00007646"/>
    </source>
</evidence>
<evidence type="ECO:0000256" key="5">
    <source>
        <dbReference type="ARBA" id="ARBA00023242"/>
    </source>
</evidence>
<evidence type="ECO:0000313" key="8">
    <source>
        <dbReference type="Proteomes" id="UP000193218"/>
    </source>
</evidence>
<dbReference type="InParanoid" id="A0A1Y1U9Q0"/>
<keyword evidence="5" id="KW-0539">Nucleus</keyword>
<dbReference type="GeneID" id="33553800"/>
<protein>
    <submittedName>
        <fullName evidence="7">Transcription initiation factor IID, 31kD subunit-domain-containing protein</fullName>
    </submittedName>
</protein>
<sequence length="211" mass="23545">MTSDTRPVPRDGRLISLILASKGIEDADERVIHQMLDFAHREQNGCYTADVLQSAQSLADHAGRAGPSRIEKEDVELAIQFRKRYEFFEPPPRDYLASLAHDLNSQPLPILPETFDVLRLPPPHQRLGEVDFNIVPNEELTLESEDEGDDDSSDSEDQEEDAVKTEDGVNGERASANPEADPDDGDDDMEEVGVSDQAPAQSRQVEEDYDE</sequence>
<dbReference type="GO" id="GO:0005669">
    <property type="term" value="C:transcription factor TFIID complex"/>
    <property type="evidence" value="ECO:0007669"/>
    <property type="project" value="TreeGrafter"/>
</dbReference>
<name>A0A1Y1U9Q0_9TREE</name>
<gene>
    <name evidence="7" type="ORF">BD324DRAFT_132466</name>
</gene>
<dbReference type="GO" id="GO:0046982">
    <property type="term" value="F:protein heterodimerization activity"/>
    <property type="evidence" value="ECO:0007669"/>
    <property type="project" value="InterPro"/>
</dbReference>
<dbReference type="InterPro" id="IPR003162">
    <property type="entry name" value="TFIID-31"/>
</dbReference>
<dbReference type="FunCoup" id="A0A1Y1U9Q0">
    <property type="interactions" value="52"/>
</dbReference>
<dbReference type="OrthoDB" id="341924at2759"/>